<comment type="caution">
    <text evidence="7">The sequence shown here is derived from an EMBL/GenBank/DDBJ whole genome shotgun (WGS) entry which is preliminary data.</text>
</comment>
<keyword evidence="4 6" id="KW-1133">Transmembrane helix</keyword>
<dbReference type="NCBIfam" id="TIGR00765">
    <property type="entry name" value="yihY_not_rbn"/>
    <property type="match status" value="1"/>
</dbReference>
<evidence type="ECO:0000256" key="6">
    <source>
        <dbReference type="SAM" id="Phobius"/>
    </source>
</evidence>
<keyword evidence="3 6" id="KW-0812">Transmembrane</keyword>
<protein>
    <recommendedName>
        <fullName evidence="9">YihY/virulence factor BrkB family protein</fullName>
    </recommendedName>
</protein>
<sequence length="320" mass="35571">MNSSKTLDAPGTGTKERHPVQRLKNIYKFAVTIYFKFNEHNGFLLAAGIAFFTFLSLFPILILVGIALGYFLESPALREQIIAYVFKSLPSLTDTIRTTIEQAVQDTINKLIAHRPSAGVIALIGLIWSATGLFGGLGVALNAVYEVKETRNIIIQRLIALGVFLLIMLLLLISFGATSVASVFRDQVLNLFFPRQVVTFAWTFLSYAIGFISTLLLFLTVYRFVPNVKLKFKDVWLGTLVAGFASEVVKYGFAVYIHMFASKSYGVVYGSLATIVLLMFWLNISAMLLLIGAEINVAYRKQKMGGVKIFEPRKSSQSHI</sequence>
<dbReference type="PIRSF" id="PIRSF035875">
    <property type="entry name" value="RNase_BN"/>
    <property type="match status" value="1"/>
</dbReference>
<keyword evidence="2" id="KW-1003">Cell membrane</keyword>
<comment type="subcellular location">
    <subcellularLocation>
        <location evidence="1">Cell membrane</location>
        <topology evidence="1">Multi-pass membrane protein</topology>
    </subcellularLocation>
</comment>
<evidence type="ECO:0008006" key="9">
    <source>
        <dbReference type="Google" id="ProtNLM"/>
    </source>
</evidence>
<dbReference type="AlphaFoldDB" id="A0A2M7T700"/>
<reference evidence="8" key="1">
    <citation type="submission" date="2017-09" db="EMBL/GenBank/DDBJ databases">
        <title>Depth-based differentiation of microbial function through sediment-hosted aquifers and enrichment of novel symbionts in the deep terrestrial subsurface.</title>
        <authorList>
            <person name="Probst A.J."/>
            <person name="Ladd B."/>
            <person name="Jarett J.K."/>
            <person name="Geller-Mcgrath D.E."/>
            <person name="Sieber C.M.K."/>
            <person name="Emerson J.B."/>
            <person name="Anantharaman K."/>
            <person name="Thomas B.C."/>
            <person name="Malmstrom R."/>
            <person name="Stieglmeier M."/>
            <person name="Klingl A."/>
            <person name="Woyke T."/>
            <person name="Ryan C.M."/>
            <person name="Banfield J.F."/>
        </authorList>
    </citation>
    <scope>NUCLEOTIDE SEQUENCE [LARGE SCALE GENOMIC DNA]</scope>
</reference>
<feature type="transmembrane region" description="Helical" evidence="6">
    <location>
        <begin position="43"/>
        <end position="72"/>
    </location>
</feature>
<evidence type="ECO:0000256" key="3">
    <source>
        <dbReference type="ARBA" id="ARBA00022692"/>
    </source>
</evidence>
<dbReference type="PANTHER" id="PTHR30213">
    <property type="entry name" value="INNER MEMBRANE PROTEIN YHJD"/>
    <property type="match status" value="1"/>
</dbReference>
<dbReference type="PANTHER" id="PTHR30213:SF0">
    <property type="entry name" value="UPF0761 MEMBRANE PROTEIN YIHY"/>
    <property type="match status" value="1"/>
</dbReference>
<dbReference type="Pfam" id="PF03631">
    <property type="entry name" value="Virul_fac_BrkB"/>
    <property type="match status" value="1"/>
</dbReference>
<proteinExistence type="predicted"/>
<feature type="transmembrane region" description="Helical" evidence="6">
    <location>
        <begin position="120"/>
        <end position="145"/>
    </location>
</feature>
<keyword evidence="5 6" id="KW-0472">Membrane</keyword>
<feature type="transmembrane region" description="Helical" evidence="6">
    <location>
        <begin position="267"/>
        <end position="293"/>
    </location>
</feature>
<dbReference type="Proteomes" id="UP000230956">
    <property type="component" value="Unassembled WGS sequence"/>
</dbReference>
<dbReference type="GO" id="GO:0005886">
    <property type="term" value="C:plasma membrane"/>
    <property type="evidence" value="ECO:0007669"/>
    <property type="project" value="UniProtKB-SubCell"/>
</dbReference>
<dbReference type="InterPro" id="IPR017039">
    <property type="entry name" value="Virul_fac_BrkB"/>
</dbReference>
<name>A0A2M7T700_9ACTN</name>
<gene>
    <name evidence="7" type="ORF">COY37_07660</name>
</gene>
<evidence type="ECO:0000256" key="1">
    <source>
        <dbReference type="ARBA" id="ARBA00004651"/>
    </source>
</evidence>
<feature type="transmembrane region" description="Helical" evidence="6">
    <location>
        <begin position="204"/>
        <end position="225"/>
    </location>
</feature>
<evidence type="ECO:0000256" key="2">
    <source>
        <dbReference type="ARBA" id="ARBA00022475"/>
    </source>
</evidence>
<organism evidence="7 8">
    <name type="scientific">Candidatus Aquicultor secundus</name>
    <dbReference type="NCBI Taxonomy" id="1973895"/>
    <lineage>
        <taxon>Bacteria</taxon>
        <taxon>Bacillati</taxon>
        <taxon>Actinomycetota</taxon>
        <taxon>Candidatus Aquicultoria</taxon>
        <taxon>Candidatus Aquicultorales</taxon>
        <taxon>Candidatus Aquicultoraceae</taxon>
        <taxon>Candidatus Aquicultor</taxon>
    </lineage>
</organism>
<evidence type="ECO:0000313" key="8">
    <source>
        <dbReference type="Proteomes" id="UP000230956"/>
    </source>
</evidence>
<accession>A0A2M7T700</accession>
<evidence type="ECO:0000256" key="4">
    <source>
        <dbReference type="ARBA" id="ARBA00022989"/>
    </source>
</evidence>
<evidence type="ECO:0000256" key="5">
    <source>
        <dbReference type="ARBA" id="ARBA00023136"/>
    </source>
</evidence>
<evidence type="ECO:0000313" key="7">
    <source>
        <dbReference type="EMBL" id="PIZ37235.1"/>
    </source>
</evidence>
<dbReference type="EMBL" id="PFNG01000177">
    <property type="protein sequence ID" value="PIZ37235.1"/>
    <property type="molecule type" value="Genomic_DNA"/>
</dbReference>
<feature type="transmembrane region" description="Helical" evidence="6">
    <location>
        <begin position="237"/>
        <end position="261"/>
    </location>
</feature>
<feature type="transmembrane region" description="Helical" evidence="6">
    <location>
        <begin position="157"/>
        <end position="184"/>
    </location>
</feature>